<proteinExistence type="predicted"/>
<protein>
    <submittedName>
        <fullName evidence="1">Uncharacterized protein</fullName>
    </submittedName>
</protein>
<name>A0A8S5NWN6_9CAUD</name>
<organism evidence="1">
    <name type="scientific">Siphoviridae sp. ctTnV63</name>
    <dbReference type="NCBI Taxonomy" id="2825523"/>
    <lineage>
        <taxon>Viruses</taxon>
        <taxon>Duplodnaviria</taxon>
        <taxon>Heunggongvirae</taxon>
        <taxon>Uroviricota</taxon>
        <taxon>Caudoviricetes</taxon>
    </lineage>
</organism>
<dbReference type="EMBL" id="BK015264">
    <property type="protein sequence ID" value="DAD98624.1"/>
    <property type="molecule type" value="Genomic_DNA"/>
</dbReference>
<sequence>MTNVTNEKVSLNATIREYYTGDVYGQGELEKLTIEKNMRGEYILTARIPEEMAMELAMYCADLCYDAKKKRAELNYEAVKNKEFTPFPFEKVDFDFTIPVEDYEKDEDRCIYYDLFED</sequence>
<evidence type="ECO:0000313" key="1">
    <source>
        <dbReference type="EMBL" id="DAD98624.1"/>
    </source>
</evidence>
<reference evidence="1" key="1">
    <citation type="journal article" date="2021" name="Proc. Natl. Acad. Sci. U.S.A.">
        <title>A Catalog of Tens of Thousands of Viruses from Human Metagenomes Reveals Hidden Associations with Chronic Diseases.</title>
        <authorList>
            <person name="Tisza M.J."/>
            <person name="Buck C.B."/>
        </authorList>
    </citation>
    <scope>NUCLEOTIDE SEQUENCE</scope>
    <source>
        <strain evidence="1">CtTnV63</strain>
    </source>
</reference>
<accession>A0A8S5NWN6</accession>